<dbReference type="OrthoDB" id="2242464at2"/>
<evidence type="ECO:0000313" key="2">
    <source>
        <dbReference type="Proteomes" id="UP000287857"/>
    </source>
</evidence>
<evidence type="ECO:0000313" key="1">
    <source>
        <dbReference type="EMBL" id="RST96945.1"/>
    </source>
</evidence>
<dbReference type="AlphaFoldDB" id="A0A429ZT83"/>
<sequence length="138" mass="15737">MKTKVEIRSAIQGLDKELSEAKVSRIQNQAINKGAEIVAEDISQAFNKFVGTKYSTGATRNEVTLQKARKINNTRAASIGWSGPKERYRLIHLNEFGYTRKGKKYRPRMVGTIEQTMTSSQGKYLDTVYKELKKEYAR</sequence>
<organism evidence="1 2">
    <name type="scientific">Vagococcus vulneris</name>
    <dbReference type="NCBI Taxonomy" id="1977869"/>
    <lineage>
        <taxon>Bacteria</taxon>
        <taxon>Bacillati</taxon>
        <taxon>Bacillota</taxon>
        <taxon>Bacilli</taxon>
        <taxon>Lactobacillales</taxon>
        <taxon>Enterococcaceae</taxon>
        <taxon>Vagococcus</taxon>
    </lineage>
</organism>
<evidence type="ECO:0008006" key="3">
    <source>
        <dbReference type="Google" id="ProtNLM"/>
    </source>
</evidence>
<dbReference type="Proteomes" id="UP000287857">
    <property type="component" value="Unassembled WGS sequence"/>
</dbReference>
<name>A0A429ZT83_9ENTE</name>
<comment type="caution">
    <text evidence="1">The sequence shown here is derived from an EMBL/GenBank/DDBJ whole genome shotgun (WGS) entry which is preliminary data.</text>
</comment>
<protein>
    <recommendedName>
        <fullName evidence="3">HK97 gp10 family phage protein</fullName>
    </recommendedName>
</protein>
<gene>
    <name evidence="1" type="ORF">CBF37_10330</name>
</gene>
<keyword evidence="2" id="KW-1185">Reference proteome</keyword>
<proteinExistence type="predicted"/>
<reference evidence="1 2" key="1">
    <citation type="submission" date="2017-05" db="EMBL/GenBank/DDBJ databases">
        <title>Vagococcus spp. assemblies.</title>
        <authorList>
            <person name="Gulvik C.A."/>
        </authorList>
    </citation>
    <scope>NUCLEOTIDE SEQUENCE [LARGE SCALE GENOMIC DNA]</scope>
    <source>
        <strain evidence="1 2">SS1995</strain>
    </source>
</reference>
<accession>A0A429ZT83</accession>
<dbReference type="EMBL" id="NGJS01000020">
    <property type="protein sequence ID" value="RST96945.1"/>
    <property type="molecule type" value="Genomic_DNA"/>
</dbReference>